<dbReference type="Gene3D" id="1.10.490.50">
    <property type="entry name" value="Antibiotic binding domain of TipA-like multidrug resistance regulators"/>
    <property type="match status" value="1"/>
</dbReference>
<reference evidence="7 8" key="1">
    <citation type="submission" date="2019-04" db="EMBL/GenBank/DDBJ databases">
        <title>Phreatobacter aquaticus sp. nov.</title>
        <authorList>
            <person name="Choi A."/>
        </authorList>
    </citation>
    <scope>NUCLEOTIDE SEQUENCE [LARGE SCALE GENOMIC DNA]</scope>
    <source>
        <strain evidence="7 8">KCTC 52518</strain>
    </source>
</reference>
<dbReference type="InterPro" id="IPR009061">
    <property type="entry name" value="DNA-bd_dom_put_sf"/>
</dbReference>
<dbReference type="KEGG" id="pstg:E8M01_23235"/>
<dbReference type="SMART" id="SM00422">
    <property type="entry name" value="HTH_MERR"/>
    <property type="match status" value="1"/>
</dbReference>
<dbReference type="InterPro" id="IPR000551">
    <property type="entry name" value="MerR-type_HTH_dom"/>
</dbReference>
<evidence type="ECO:0000256" key="5">
    <source>
        <dbReference type="SAM" id="Coils"/>
    </source>
</evidence>
<dbReference type="GO" id="GO:0003677">
    <property type="term" value="F:DNA binding"/>
    <property type="evidence" value="ECO:0007669"/>
    <property type="project" value="UniProtKB-KW"/>
</dbReference>
<name>A0A4D7BGB9_9HYPH</name>
<keyword evidence="2" id="KW-0238">DNA-binding</keyword>
<dbReference type="RefSeq" id="WP_136962340.1">
    <property type="nucleotide sequence ID" value="NZ_CP039690.1"/>
</dbReference>
<dbReference type="EMBL" id="CP039690">
    <property type="protein sequence ID" value="QCI66902.1"/>
    <property type="molecule type" value="Genomic_DNA"/>
</dbReference>
<dbReference type="InterPro" id="IPR036244">
    <property type="entry name" value="TipA-like_antibiotic-bd"/>
</dbReference>
<organism evidence="7 8">
    <name type="scientific">Phreatobacter stygius</name>
    <dbReference type="NCBI Taxonomy" id="1940610"/>
    <lineage>
        <taxon>Bacteria</taxon>
        <taxon>Pseudomonadati</taxon>
        <taxon>Pseudomonadota</taxon>
        <taxon>Alphaproteobacteria</taxon>
        <taxon>Hyphomicrobiales</taxon>
        <taxon>Phreatobacteraceae</taxon>
        <taxon>Phreatobacter</taxon>
    </lineage>
</organism>
<keyword evidence="1" id="KW-0805">Transcription regulation</keyword>
<dbReference type="Pfam" id="PF07739">
    <property type="entry name" value="TipAS"/>
    <property type="match status" value="1"/>
</dbReference>
<feature type="domain" description="HTH merR-type" evidence="6">
    <location>
        <begin position="3"/>
        <end position="72"/>
    </location>
</feature>
<dbReference type="SUPFAM" id="SSF46955">
    <property type="entry name" value="Putative DNA-binding domain"/>
    <property type="match status" value="1"/>
</dbReference>
<dbReference type="PROSITE" id="PS50937">
    <property type="entry name" value="HTH_MERR_2"/>
    <property type="match status" value="1"/>
</dbReference>
<feature type="coiled-coil region" evidence="5">
    <location>
        <begin position="160"/>
        <end position="187"/>
    </location>
</feature>
<sequence length="255" mass="28748">MKLYTVKQLGRLSGVTVRTLHHYDAIGLLKPASVGPNGYRYYGRDELLRLQDILLMRDMRLPLDRIAAALAAGSADRRQALRRHRERLIADIERYHALIATLDRTIADLEGGEAMPDQDLYQGFAPPRQAEYETYLTERYGATALDESKQRLKGGSKQAFERHLAELADLEAEIVTAMKAKLDAEAAAVQDIIGRHHAWVDRHWTADRASYAGLGRLYLDHPDFRARYEAQHPAMAQFLAKAMAHFAERSLPASA</sequence>
<keyword evidence="8" id="KW-1185">Reference proteome</keyword>
<evidence type="ECO:0000313" key="8">
    <source>
        <dbReference type="Proteomes" id="UP000298781"/>
    </source>
</evidence>
<accession>A0A4D7BGB9</accession>
<proteinExistence type="predicted"/>
<protein>
    <submittedName>
        <fullName evidence="7">MerR family transcriptional regulator</fullName>
    </submittedName>
</protein>
<dbReference type="SUPFAM" id="SSF89082">
    <property type="entry name" value="Antibiotic binding domain of TipA-like multidrug resistance regulators"/>
    <property type="match status" value="1"/>
</dbReference>
<evidence type="ECO:0000256" key="2">
    <source>
        <dbReference type="ARBA" id="ARBA00023125"/>
    </source>
</evidence>
<dbReference type="PANTHER" id="PTHR30204:SF90">
    <property type="entry name" value="HTH-TYPE TRANSCRIPTIONAL ACTIVATOR MTA"/>
    <property type="match status" value="1"/>
</dbReference>
<evidence type="ECO:0000313" key="7">
    <source>
        <dbReference type="EMBL" id="QCI66902.1"/>
    </source>
</evidence>
<keyword evidence="4" id="KW-0804">Transcription</keyword>
<dbReference type="Proteomes" id="UP000298781">
    <property type="component" value="Chromosome"/>
</dbReference>
<dbReference type="InterPro" id="IPR012925">
    <property type="entry name" value="TipAS_dom"/>
</dbReference>
<dbReference type="OrthoDB" id="9802944at2"/>
<evidence type="ECO:0000256" key="4">
    <source>
        <dbReference type="ARBA" id="ARBA00023163"/>
    </source>
</evidence>
<dbReference type="CDD" id="cd01106">
    <property type="entry name" value="HTH_TipAL-Mta"/>
    <property type="match status" value="1"/>
</dbReference>
<dbReference type="AlphaFoldDB" id="A0A4D7BGB9"/>
<dbReference type="Gene3D" id="1.10.1660.10">
    <property type="match status" value="1"/>
</dbReference>
<dbReference type="InterPro" id="IPR047057">
    <property type="entry name" value="MerR_fam"/>
</dbReference>
<dbReference type="PANTHER" id="PTHR30204">
    <property type="entry name" value="REDOX-CYCLING DRUG-SENSING TRANSCRIPTIONAL ACTIVATOR SOXR"/>
    <property type="match status" value="1"/>
</dbReference>
<keyword evidence="5" id="KW-0175">Coiled coil</keyword>
<dbReference type="GO" id="GO:0003700">
    <property type="term" value="F:DNA-binding transcription factor activity"/>
    <property type="evidence" value="ECO:0007669"/>
    <property type="project" value="InterPro"/>
</dbReference>
<evidence type="ECO:0000259" key="6">
    <source>
        <dbReference type="PROSITE" id="PS50937"/>
    </source>
</evidence>
<evidence type="ECO:0000256" key="3">
    <source>
        <dbReference type="ARBA" id="ARBA00023159"/>
    </source>
</evidence>
<dbReference type="Pfam" id="PF13411">
    <property type="entry name" value="MerR_1"/>
    <property type="match status" value="1"/>
</dbReference>
<keyword evidence="3" id="KW-0010">Activator</keyword>
<gene>
    <name evidence="7" type="ORF">E8M01_23235</name>
</gene>
<evidence type="ECO:0000256" key="1">
    <source>
        <dbReference type="ARBA" id="ARBA00023015"/>
    </source>
</evidence>